<evidence type="ECO:0000256" key="1">
    <source>
        <dbReference type="ARBA" id="ARBA00004651"/>
    </source>
</evidence>
<evidence type="ECO:0000256" key="6">
    <source>
        <dbReference type="SAM" id="Phobius"/>
    </source>
</evidence>
<name>A0A0S1SY12_9BACT</name>
<sequence>MFEAFARWLVETVGALGYPGIFVLMAVESSFIPFPSEVVMIPAGYLAKQGQMHIGLAIVSGVAGSVVGAWVNYAIAATLGRKAFLKYGHWFLVSSEKFEKAERFLLAHGEISTFVGRLIPVVRQYISFPAGLARMPLWRFSLWTGLGAGFWVTVLALIGYAVGGNEELVRQWSQTATLWVLGGCAVLIWIYVKWNRRKARRSASPLS</sequence>
<keyword evidence="3 6" id="KW-0812">Transmembrane</keyword>
<keyword evidence="5 6" id="KW-0472">Membrane</keyword>
<accession>A0A0S1SCX9</accession>
<evidence type="ECO:0000313" key="9">
    <source>
        <dbReference type="Proteomes" id="UP000069135"/>
    </source>
</evidence>
<organism evidence="8 9">
    <name type="scientific">Candidatus Peribacter riflensis</name>
    <dbReference type="NCBI Taxonomy" id="1735162"/>
    <lineage>
        <taxon>Bacteria</taxon>
        <taxon>Candidatus Peregrinibacteriota</taxon>
        <taxon>Candidatus Peribacteria</taxon>
        <taxon>Candidatus Peribacterales</taxon>
        <taxon>Candidatus Peribacteraceae</taxon>
        <taxon>Candidatus Peribacter</taxon>
    </lineage>
</organism>
<feature type="domain" description="VTT" evidence="7">
    <location>
        <begin position="34"/>
        <end position="160"/>
    </location>
</feature>
<feature type="transmembrane region" description="Helical" evidence="6">
    <location>
        <begin position="174"/>
        <end position="192"/>
    </location>
</feature>
<dbReference type="Pfam" id="PF09335">
    <property type="entry name" value="VTT_dom"/>
    <property type="match status" value="1"/>
</dbReference>
<dbReference type="InterPro" id="IPR032816">
    <property type="entry name" value="VTT_dom"/>
</dbReference>
<keyword evidence="4 6" id="KW-1133">Transmembrane helix</keyword>
<evidence type="ECO:0000256" key="4">
    <source>
        <dbReference type="ARBA" id="ARBA00022989"/>
    </source>
</evidence>
<feature type="transmembrane region" description="Helical" evidence="6">
    <location>
        <begin position="12"/>
        <end position="34"/>
    </location>
</feature>
<dbReference type="AlphaFoldDB" id="A0A0S1SY12"/>
<accession>A0A0S1SLJ9</accession>
<dbReference type="PANTHER" id="PTHR42709">
    <property type="entry name" value="ALKALINE PHOSPHATASE LIKE PROTEIN"/>
    <property type="match status" value="1"/>
</dbReference>
<reference evidence="8 9" key="2">
    <citation type="journal article" date="2016" name="PeerJ">
        <title>Analysis of five complete genome sequences for members of the class Peribacteria in the recently recognized Peregrinibacteria bacterial phylum.</title>
        <authorList>
            <person name="Anantharaman K."/>
            <person name="Brown C.T."/>
            <person name="Burstein D."/>
            <person name="Castelle C.J."/>
            <person name="Probst A.J."/>
            <person name="Thomas B.C."/>
            <person name="Williams K.H."/>
            <person name="Banfield J.F."/>
        </authorList>
    </citation>
    <scope>NUCLEOTIDE SEQUENCE [LARGE SCALE GENOMIC DNA]</scope>
    <source>
        <strain evidence="8">RIFOXYD1_FULL_PER-ii_59_16</strain>
    </source>
</reference>
<dbReference type="Proteomes" id="UP000069135">
    <property type="component" value="Chromosome"/>
</dbReference>
<keyword evidence="2" id="KW-1003">Cell membrane</keyword>
<dbReference type="KEGG" id="prf:PeribacterA2_1078"/>
<dbReference type="InterPro" id="IPR051311">
    <property type="entry name" value="DedA_domain"/>
</dbReference>
<proteinExistence type="predicted"/>
<gene>
    <name evidence="8" type="ORF">PeribacterD1_1078</name>
</gene>
<evidence type="ECO:0000256" key="3">
    <source>
        <dbReference type="ARBA" id="ARBA00022692"/>
    </source>
</evidence>
<dbReference type="PATRIC" id="fig|1735161.3.peg.1056"/>
<reference evidence="9" key="1">
    <citation type="submission" date="2015-10" db="EMBL/GenBank/DDBJ databases">
        <title>Analysis of five complete genome sequences for members of the class Peribacteria in the recently recognized Peregrinibacteria bacterial phylum.</title>
        <authorList>
            <person name="Anantharaman K."/>
            <person name="Brown C.T."/>
            <person name="Burstein D."/>
            <person name="Castelle C.J."/>
            <person name="Probst A.J."/>
            <person name="Thomas B.C."/>
            <person name="Williams K.H."/>
            <person name="Banfield J.F."/>
        </authorList>
    </citation>
    <scope>NUCLEOTIDE SEQUENCE [LARGE SCALE GENOMIC DNA]</scope>
</reference>
<feature type="transmembrane region" description="Helical" evidence="6">
    <location>
        <begin position="140"/>
        <end position="162"/>
    </location>
</feature>
<dbReference type="PANTHER" id="PTHR42709:SF6">
    <property type="entry name" value="UNDECAPRENYL PHOSPHATE TRANSPORTER A"/>
    <property type="match status" value="1"/>
</dbReference>
<evidence type="ECO:0000256" key="2">
    <source>
        <dbReference type="ARBA" id="ARBA00022475"/>
    </source>
</evidence>
<accession>A0A0S1SY12</accession>
<evidence type="ECO:0000259" key="7">
    <source>
        <dbReference type="Pfam" id="PF09335"/>
    </source>
</evidence>
<evidence type="ECO:0000313" key="8">
    <source>
        <dbReference type="EMBL" id="ALM13740.1"/>
    </source>
</evidence>
<accession>A0A0S1SSK3</accession>
<evidence type="ECO:0000256" key="5">
    <source>
        <dbReference type="ARBA" id="ARBA00023136"/>
    </source>
</evidence>
<comment type="subcellular location">
    <subcellularLocation>
        <location evidence="1">Cell membrane</location>
        <topology evidence="1">Multi-pass membrane protein</topology>
    </subcellularLocation>
</comment>
<accession>A0A0S1SQF1</accession>
<dbReference type="STRING" id="1735162.PeribacterB2_1080"/>
<feature type="transmembrane region" description="Helical" evidence="6">
    <location>
        <begin position="54"/>
        <end position="76"/>
    </location>
</feature>
<protein>
    <submittedName>
        <fullName evidence="8">Membrane protein DedA</fullName>
    </submittedName>
</protein>
<dbReference type="EMBL" id="CP013065">
    <property type="protein sequence ID" value="ALM13740.1"/>
    <property type="molecule type" value="Genomic_DNA"/>
</dbReference>
<dbReference type="GO" id="GO:0005886">
    <property type="term" value="C:plasma membrane"/>
    <property type="evidence" value="ECO:0007669"/>
    <property type="project" value="UniProtKB-SubCell"/>
</dbReference>